<dbReference type="Proteomes" id="UP000324222">
    <property type="component" value="Unassembled WGS sequence"/>
</dbReference>
<feature type="region of interest" description="Disordered" evidence="1">
    <location>
        <begin position="118"/>
        <end position="158"/>
    </location>
</feature>
<protein>
    <submittedName>
        <fullName evidence="2">Uncharacterized protein</fullName>
    </submittedName>
</protein>
<accession>A0A5B7EW52</accession>
<comment type="caution">
    <text evidence="2">The sequence shown here is derived from an EMBL/GenBank/DDBJ whole genome shotgun (WGS) entry which is preliminary data.</text>
</comment>
<evidence type="ECO:0000313" key="2">
    <source>
        <dbReference type="EMBL" id="MPC38442.1"/>
    </source>
</evidence>
<reference evidence="2 3" key="1">
    <citation type="submission" date="2019-05" db="EMBL/GenBank/DDBJ databases">
        <title>Another draft genome of Portunus trituberculatus and its Hox gene families provides insights of decapod evolution.</title>
        <authorList>
            <person name="Jeong J.-H."/>
            <person name="Song I."/>
            <person name="Kim S."/>
            <person name="Choi T."/>
            <person name="Kim D."/>
            <person name="Ryu S."/>
            <person name="Kim W."/>
        </authorList>
    </citation>
    <scope>NUCLEOTIDE SEQUENCE [LARGE SCALE GENOMIC DNA]</scope>
    <source>
        <tissue evidence="2">Muscle</tissue>
    </source>
</reference>
<sequence length="158" mass="17567">MFISIYQFFLLQAHESARRFLLAQRHVLRYLEDSQKNTKGSGGAAESVPLSVVLPVCVGQRTSYRVGGRGVGAAAARLRHYQTKLGQHFLLVRRYTGNTSNSGTMEMRSRYPLNTLSEELEESTQVESAGYESEGGATSRPNKGNEEMPAIFSKVYDI</sequence>
<keyword evidence="3" id="KW-1185">Reference proteome</keyword>
<dbReference type="EMBL" id="VSRR010004066">
    <property type="protein sequence ID" value="MPC38442.1"/>
    <property type="molecule type" value="Genomic_DNA"/>
</dbReference>
<dbReference type="AlphaFoldDB" id="A0A5B7EW52"/>
<organism evidence="2 3">
    <name type="scientific">Portunus trituberculatus</name>
    <name type="common">Swimming crab</name>
    <name type="synonym">Neptunus trituberculatus</name>
    <dbReference type="NCBI Taxonomy" id="210409"/>
    <lineage>
        <taxon>Eukaryota</taxon>
        <taxon>Metazoa</taxon>
        <taxon>Ecdysozoa</taxon>
        <taxon>Arthropoda</taxon>
        <taxon>Crustacea</taxon>
        <taxon>Multicrustacea</taxon>
        <taxon>Malacostraca</taxon>
        <taxon>Eumalacostraca</taxon>
        <taxon>Eucarida</taxon>
        <taxon>Decapoda</taxon>
        <taxon>Pleocyemata</taxon>
        <taxon>Brachyura</taxon>
        <taxon>Eubrachyura</taxon>
        <taxon>Portunoidea</taxon>
        <taxon>Portunidae</taxon>
        <taxon>Portuninae</taxon>
        <taxon>Portunus</taxon>
    </lineage>
</organism>
<evidence type="ECO:0000313" key="3">
    <source>
        <dbReference type="Proteomes" id="UP000324222"/>
    </source>
</evidence>
<dbReference type="OrthoDB" id="6134459at2759"/>
<name>A0A5B7EW52_PORTR</name>
<evidence type="ECO:0000256" key="1">
    <source>
        <dbReference type="SAM" id="MobiDB-lite"/>
    </source>
</evidence>
<proteinExistence type="predicted"/>
<gene>
    <name evidence="2" type="ORF">E2C01_031950</name>
</gene>